<dbReference type="InterPro" id="IPR008773">
    <property type="entry name" value="PhnI"/>
</dbReference>
<dbReference type="GO" id="GO:0019634">
    <property type="term" value="P:organic phosphonate metabolic process"/>
    <property type="evidence" value="ECO:0007669"/>
    <property type="project" value="InterPro"/>
</dbReference>
<evidence type="ECO:0000313" key="2">
    <source>
        <dbReference type="Proteomes" id="UP000564644"/>
    </source>
</evidence>
<reference evidence="1 2" key="1">
    <citation type="submission" date="2020-08" db="EMBL/GenBank/DDBJ databases">
        <title>Cohnella phylogeny.</title>
        <authorList>
            <person name="Dunlap C."/>
        </authorList>
    </citation>
    <scope>NUCLEOTIDE SEQUENCE [LARGE SCALE GENOMIC DNA]</scope>
    <source>
        <strain evidence="1 2">CBP 2801</strain>
    </source>
</reference>
<dbReference type="Proteomes" id="UP000564644">
    <property type="component" value="Unassembled WGS sequence"/>
</dbReference>
<dbReference type="PIRSF" id="PIRSF007313">
    <property type="entry name" value="PhnI"/>
    <property type="match status" value="1"/>
</dbReference>
<organism evidence="1 2">
    <name type="scientific">Cohnella zeiphila</name>
    <dbReference type="NCBI Taxonomy" id="2761120"/>
    <lineage>
        <taxon>Bacteria</taxon>
        <taxon>Bacillati</taxon>
        <taxon>Bacillota</taxon>
        <taxon>Bacilli</taxon>
        <taxon>Bacillales</taxon>
        <taxon>Paenibacillaceae</taxon>
        <taxon>Cohnella</taxon>
    </lineage>
</organism>
<keyword evidence="1" id="KW-0456">Lyase</keyword>
<keyword evidence="2" id="KW-1185">Reference proteome</keyword>
<gene>
    <name evidence="1" type="ORF">H7C18_29730</name>
</gene>
<sequence length="380" mass="42151">MAYVAVSGGGEAIANAVDLVRYYRLKGSEDSLSTDLIEKQLRLLIDKLMSEGGLYAPSYAALALKQAEGDPFEAGFLLRAFRSTLQRNHVTETIDTSGMRVIRRISSSFRDIPGGQMLGPTYDYTHRLLDFALRQEDGNSVRDFIRHFLYEGEKAESPFDETGGGEASVLPKVIDLLRDQGLMKQKSEAAEEPPYDITRQKIVFPLPRSARLQMLARGETGAMTAIAYSSMRGYGAVHPTIGELRVGYVDVFVRHPYSEEGDDSTLYIGEVLVTEVESINSFKSDPESGDIQFAMGYGLLFGQNELKGISMAILERSLEIGGGAPAQDEEFVLSHIDSVESSGFVSHLKLPHYITFSSSLDRIRQVRRNAQEKKEQVELK</sequence>
<comment type="caution">
    <text evidence="1">The sequence shown here is derived from an EMBL/GenBank/DDBJ whole genome shotgun (WGS) entry which is preliminary data.</text>
</comment>
<dbReference type="AlphaFoldDB" id="A0A7X0VYV0"/>
<evidence type="ECO:0000313" key="1">
    <source>
        <dbReference type="EMBL" id="MBB6735100.1"/>
    </source>
</evidence>
<dbReference type="GO" id="GO:0016829">
    <property type="term" value="F:lyase activity"/>
    <property type="evidence" value="ECO:0007669"/>
    <property type="project" value="UniProtKB-KW"/>
</dbReference>
<protein>
    <submittedName>
        <fullName evidence="1">Carbon-phosphorus lyase complex subunit PhnI</fullName>
    </submittedName>
</protein>
<dbReference type="RefSeq" id="WP_185132756.1">
    <property type="nucleotide sequence ID" value="NZ_JACJVO010000042.1"/>
</dbReference>
<accession>A0A7X0VYV0</accession>
<dbReference type="EMBL" id="JACJVO010000042">
    <property type="protein sequence ID" value="MBB6735100.1"/>
    <property type="molecule type" value="Genomic_DNA"/>
</dbReference>
<proteinExistence type="predicted"/>
<dbReference type="Pfam" id="PF05861">
    <property type="entry name" value="PhnI"/>
    <property type="match status" value="1"/>
</dbReference>
<name>A0A7X0VYV0_9BACL</name>